<dbReference type="Gene3D" id="3.40.30.10">
    <property type="entry name" value="Glutaredoxin"/>
    <property type="match status" value="1"/>
</dbReference>
<organism evidence="3 4">
    <name type="scientific">Sinorhizobium numidicum</name>
    <dbReference type="NCBI Taxonomy" id="680248"/>
    <lineage>
        <taxon>Bacteria</taxon>
        <taxon>Pseudomonadati</taxon>
        <taxon>Pseudomonadota</taxon>
        <taxon>Alphaproteobacteria</taxon>
        <taxon>Hyphomicrobiales</taxon>
        <taxon>Rhizobiaceae</taxon>
        <taxon>Sinorhizobium/Ensifer group</taxon>
        <taxon>Sinorhizobium</taxon>
    </lineage>
</organism>
<dbReference type="SUPFAM" id="SSF52833">
    <property type="entry name" value="Thioredoxin-like"/>
    <property type="match status" value="1"/>
</dbReference>
<proteinExistence type="inferred from homology"/>
<dbReference type="InterPro" id="IPR051924">
    <property type="entry name" value="GST_Kappa/NadH"/>
</dbReference>
<dbReference type="EC" id="5.99.1.4" evidence="1"/>
<dbReference type="InterPro" id="IPR036249">
    <property type="entry name" value="Thioredoxin-like_sf"/>
</dbReference>
<dbReference type="InterPro" id="IPR044087">
    <property type="entry name" value="NahD-like"/>
</dbReference>
<keyword evidence="4" id="KW-1185">Reference proteome</keyword>
<gene>
    <name evidence="3" type="ORF">PYH38_005249</name>
</gene>
<dbReference type="RefSeq" id="WP_280733663.1">
    <property type="nucleotide sequence ID" value="NZ_CP120368.1"/>
</dbReference>
<dbReference type="PANTHER" id="PTHR42943">
    <property type="entry name" value="GLUTATHIONE S-TRANSFERASE KAPPA"/>
    <property type="match status" value="1"/>
</dbReference>
<comment type="catalytic activity">
    <reaction evidence="1">
        <text>2-hydroxychromene-2-carboxylate = (3E)-4-(2-hydroxyphenyl)-2-oxobut-3-enoate</text>
        <dbReference type="Rhea" id="RHEA:27401"/>
        <dbReference type="ChEBI" id="CHEBI:59350"/>
        <dbReference type="ChEBI" id="CHEBI:59353"/>
        <dbReference type="EC" id="5.99.1.4"/>
    </reaction>
</comment>
<sequence length="203" mass="23025">MMPPIDFWFSIGTAYTYFAVMRLPEIAAEAEVEFRWRPFDIRAIMIEMNDVPFASQPVKAAYMWRDLERRAAKVGLPLRLPIPYPLAEFEQANRVAVIAAREGWCQPYAIATYRRWFVDREPAGSEPNLSASIREAGQEPARVLELANSEGGIQALDAATREAKELGIFGSPSFVIDGELFWGYDRLQDAIDWQRNLDHATPG</sequence>
<evidence type="ECO:0000313" key="3">
    <source>
        <dbReference type="EMBL" id="WEX82904.1"/>
    </source>
</evidence>
<dbReference type="CDD" id="cd03022">
    <property type="entry name" value="DsbA_HCCA_Iso"/>
    <property type="match status" value="1"/>
</dbReference>
<name>A0ABY8CW88_9HYPH</name>
<evidence type="ECO:0000256" key="1">
    <source>
        <dbReference type="PIRNR" id="PIRNR006386"/>
    </source>
</evidence>
<protein>
    <recommendedName>
        <fullName evidence="1">2-hydroxychromene-2-carboxylate isomerase</fullName>
        <ecNumber evidence="1">5.99.1.4</ecNumber>
    </recommendedName>
</protein>
<comment type="similarity">
    <text evidence="1">Belongs to the GST superfamily. NadH family.</text>
</comment>
<dbReference type="InterPro" id="IPR014440">
    <property type="entry name" value="HCCAis_GSTk"/>
</dbReference>
<dbReference type="EMBL" id="CP120371">
    <property type="protein sequence ID" value="WEX82904.1"/>
    <property type="molecule type" value="Genomic_DNA"/>
</dbReference>
<dbReference type="Pfam" id="PF01323">
    <property type="entry name" value="DSBA"/>
    <property type="match status" value="1"/>
</dbReference>
<dbReference type="PANTHER" id="PTHR42943:SF2">
    <property type="entry name" value="GLUTATHIONE S-TRANSFERASE KAPPA 1"/>
    <property type="match status" value="1"/>
</dbReference>
<accession>A0ABY8CW88</accession>
<dbReference type="GO" id="GO:0016853">
    <property type="term" value="F:isomerase activity"/>
    <property type="evidence" value="ECO:0007669"/>
    <property type="project" value="UniProtKB-KW"/>
</dbReference>
<dbReference type="Proteomes" id="UP001235547">
    <property type="component" value="Chromosome 1"/>
</dbReference>
<dbReference type="InterPro" id="IPR001853">
    <property type="entry name" value="DSBA-like_thioredoxin_dom"/>
</dbReference>
<evidence type="ECO:0000313" key="4">
    <source>
        <dbReference type="Proteomes" id="UP001235547"/>
    </source>
</evidence>
<dbReference type="PIRSF" id="PIRSF006386">
    <property type="entry name" value="HCCAis_GSTk"/>
    <property type="match status" value="1"/>
</dbReference>
<evidence type="ECO:0000259" key="2">
    <source>
        <dbReference type="Pfam" id="PF01323"/>
    </source>
</evidence>
<reference evidence="3 4" key="1">
    <citation type="submission" date="2023-03" db="EMBL/GenBank/DDBJ databases">
        <authorList>
            <person name="Kaur S."/>
            <person name="Espinosa-Saiz D."/>
            <person name="Velazquez E."/>
            <person name="Menendez E."/>
            <person name="diCenzo G.C."/>
        </authorList>
    </citation>
    <scope>NUCLEOTIDE SEQUENCE [LARGE SCALE GENOMIC DNA]</scope>
    <source>
        <strain evidence="3 4">LMG 27395</strain>
    </source>
</reference>
<feature type="domain" description="DSBA-like thioredoxin" evidence="2">
    <location>
        <begin position="5"/>
        <end position="188"/>
    </location>
</feature>
<keyword evidence="1 3" id="KW-0413">Isomerase</keyword>